<evidence type="ECO:0000313" key="2">
    <source>
        <dbReference type="EMBL" id="KJR88310.1"/>
    </source>
</evidence>
<proteinExistence type="predicted"/>
<reference evidence="2 3" key="1">
    <citation type="journal article" date="2014" name="BMC Genomics">
        <title>Comparative genomics of the major fungal agents of human and animal Sporotrichosis: Sporothrix schenckii and Sporothrix brasiliensis.</title>
        <authorList>
            <person name="Teixeira M.M."/>
            <person name="de Almeida L.G."/>
            <person name="Kubitschek-Barreira P."/>
            <person name="Alves F.L."/>
            <person name="Kioshima E.S."/>
            <person name="Abadio A.K."/>
            <person name="Fernandes L."/>
            <person name="Derengowski L.S."/>
            <person name="Ferreira K.S."/>
            <person name="Souza R.C."/>
            <person name="Ruiz J.C."/>
            <person name="de Andrade N.C."/>
            <person name="Paes H.C."/>
            <person name="Nicola A.M."/>
            <person name="Albuquerque P."/>
            <person name="Gerber A.L."/>
            <person name="Martins V.P."/>
            <person name="Peconick L.D."/>
            <person name="Neto A.V."/>
            <person name="Chaucanez C.B."/>
            <person name="Silva P.A."/>
            <person name="Cunha O.L."/>
            <person name="de Oliveira F.F."/>
            <person name="dos Santos T.C."/>
            <person name="Barros A.L."/>
            <person name="Soares M.A."/>
            <person name="de Oliveira L.M."/>
            <person name="Marini M.M."/>
            <person name="Villalobos-Duno H."/>
            <person name="Cunha M.M."/>
            <person name="de Hoog S."/>
            <person name="da Silveira J.F."/>
            <person name="Henrissat B."/>
            <person name="Nino-Vega G.A."/>
            <person name="Cisalpino P.S."/>
            <person name="Mora-Montes H.M."/>
            <person name="Almeida S.R."/>
            <person name="Stajich J.E."/>
            <person name="Lopes-Bezerra L.M."/>
            <person name="Vasconcelos A.T."/>
            <person name="Felipe M.S."/>
        </authorList>
    </citation>
    <scope>NUCLEOTIDE SEQUENCE [LARGE SCALE GENOMIC DNA]</scope>
    <source>
        <strain evidence="2 3">1099-18</strain>
    </source>
</reference>
<feature type="compositionally biased region" description="Polar residues" evidence="1">
    <location>
        <begin position="13"/>
        <end position="26"/>
    </location>
</feature>
<protein>
    <submittedName>
        <fullName evidence="2">Uncharacterized protein</fullName>
    </submittedName>
</protein>
<dbReference type="RefSeq" id="XP_016590986.1">
    <property type="nucleotide sequence ID" value="XM_016734802.1"/>
</dbReference>
<dbReference type="KEGG" id="ssck:SPSK_08162"/>
<dbReference type="GeneID" id="27670079"/>
<name>A0A0F2MHH2_SPOSC</name>
<feature type="region of interest" description="Disordered" evidence="1">
    <location>
        <begin position="1"/>
        <end position="43"/>
    </location>
</feature>
<evidence type="ECO:0000313" key="3">
    <source>
        <dbReference type="Proteomes" id="UP000033710"/>
    </source>
</evidence>
<sequence>MTLTAGFHGAAMSSHSPASRRSTTQALGRGKGPQSSPSLWNHARGRLSPIVRADGLAGWRAGGLLAPCATFTALLLALPFPEAALPVASSG</sequence>
<reference evidence="2 3" key="2">
    <citation type="journal article" date="2015" name="Eukaryot. Cell">
        <title>Asexual propagation of a virulent clone complex in a human and feline outbreak of sporotrichosis.</title>
        <authorList>
            <person name="Teixeira Mde M."/>
            <person name="Rodrigues A.M."/>
            <person name="Tsui C.K."/>
            <person name="de Almeida L.G."/>
            <person name="Van Diepeningen A.D."/>
            <person name="van den Ende B.G."/>
            <person name="Fernandes G.F."/>
            <person name="Kano R."/>
            <person name="Hamelin R.C."/>
            <person name="Lopes-Bezerra L.M."/>
            <person name="Vasconcelos A.T."/>
            <person name="de Hoog S."/>
            <person name="de Camargo Z.P."/>
            <person name="Felipe M.S."/>
        </authorList>
    </citation>
    <scope>NUCLEOTIDE SEQUENCE [LARGE SCALE GENOMIC DNA]</scope>
    <source>
        <strain evidence="2 3">1099-18</strain>
    </source>
</reference>
<dbReference type="VEuPathDB" id="FungiDB:SPSK_08162"/>
<gene>
    <name evidence="2" type="ORF">SPSK_08162</name>
</gene>
<dbReference type="AlphaFoldDB" id="A0A0F2MHH2"/>
<dbReference type="Proteomes" id="UP000033710">
    <property type="component" value="Unassembled WGS sequence"/>
</dbReference>
<accession>A0A0F2MHH2</accession>
<organism evidence="2 3">
    <name type="scientific">Sporothrix schenckii 1099-18</name>
    <dbReference type="NCBI Taxonomy" id="1397361"/>
    <lineage>
        <taxon>Eukaryota</taxon>
        <taxon>Fungi</taxon>
        <taxon>Dikarya</taxon>
        <taxon>Ascomycota</taxon>
        <taxon>Pezizomycotina</taxon>
        <taxon>Sordariomycetes</taxon>
        <taxon>Sordariomycetidae</taxon>
        <taxon>Ophiostomatales</taxon>
        <taxon>Ophiostomataceae</taxon>
        <taxon>Sporothrix</taxon>
    </lineage>
</organism>
<comment type="caution">
    <text evidence="2">The sequence shown here is derived from an EMBL/GenBank/DDBJ whole genome shotgun (WGS) entry which is preliminary data.</text>
</comment>
<evidence type="ECO:0000256" key="1">
    <source>
        <dbReference type="SAM" id="MobiDB-lite"/>
    </source>
</evidence>
<dbReference type="EMBL" id="AXCR01000004">
    <property type="protein sequence ID" value="KJR88310.1"/>
    <property type="molecule type" value="Genomic_DNA"/>
</dbReference>